<keyword evidence="4" id="KW-0812">Transmembrane</keyword>
<dbReference type="SUPFAM" id="SSF52833">
    <property type="entry name" value="Thioredoxin-like"/>
    <property type="match status" value="1"/>
</dbReference>
<sequence length="176" mass="19294">MNRRQWTIAAGAGVMAAAGGTGLALWQRRGEPAAATDADALWRHDFETPDGAALSMRQLRGRPLVVNFWATWCAPCVREMPELDRFHRQFRPHGWQVVGIAIDQREPVQAFLRRLPVGFPIGLGGFAGMELVRALGNPHGGLPFTVMIDAAGRSVRRKLGETSLEELAGWARDLGT</sequence>
<comment type="caution">
    <text evidence="6">The sequence shown here is derived from an EMBL/GenBank/DDBJ whole genome shotgun (WGS) entry which is preliminary data.</text>
</comment>
<dbReference type="RefSeq" id="WP_251776860.1">
    <property type="nucleotide sequence ID" value="NZ_JAMKFE010000002.1"/>
</dbReference>
<dbReference type="EMBL" id="JAMKFE010000002">
    <property type="protein sequence ID" value="MCM5678725.1"/>
    <property type="molecule type" value="Genomic_DNA"/>
</dbReference>
<reference evidence="6" key="1">
    <citation type="submission" date="2022-05" db="EMBL/GenBank/DDBJ databases">
        <title>Schlegelella sp. nov., isolated from mangrove soil.</title>
        <authorList>
            <person name="Liu Y."/>
            <person name="Ge X."/>
            <person name="Liu W."/>
        </authorList>
    </citation>
    <scope>NUCLEOTIDE SEQUENCE</scope>
    <source>
        <strain evidence="6">S2-27</strain>
    </source>
</reference>
<evidence type="ECO:0000256" key="4">
    <source>
        <dbReference type="SAM" id="Phobius"/>
    </source>
</evidence>
<dbReference type="CDD" id="cd02966">
    <property type="entry name" value="TlpA_like_family"/>
    <property type="match status" value="1"/>
</dbReference>
<dbReference type="Proteomes" id="UP001165541">
    <property type="component" value="Unassembled WGS sequence"/>
</dbReference>
<keyword evidence="4" id="KW-1133">Transmembrane helix</keyword>
<dbReference type="PROSITE" id="PS51352">
    <property type="entry name" value="THIOREDOXIN_2"/>
    <property type="match status" value="1"/>
</dbReference>
<protein>
    <submittedName>
        <fullName evidence="6">TlpA family protein disulfide reductase</fullName>
    </submittedName>
</protein>
<evidence type="ECO:0000313" key="7">
    <source>
        <dbReference type="Proteomes" id="UP001165541"/>
    </source>
</evidence>
<feature type="domain" description="Thioredoxin" evidence="5">
    <location>
        <begin position="27"/>
        <end position="176"/>
    </location>
</feature>
<accession>A0ABT0YJ25</accession>
<dbReference type="Gene3D" id="3.40.30.10">
    <property type="entry name" value="Glutaredoxin"/>
    <property type="match status" value="1"/>
</dbReference>
<dbReference type="Pfam" id="PF08534">
    <property type="entry name" value="Redoxin"/>
    <property type="match status" value="1"/>
</dbReference>
<dbReference type="InterPro" id="IPR050553">
    <property type="entry name" value="Thioredoxin_ResA/DsbE_sf"/>
</dbReference>
<comment type="subcellular location">
    <subcellularLocation>
        <location evidence="1">Cell envelope</location>
    </subcellularLocation>
</comment>
<evidence type="ECO:0000256" key="1">
    <source>
        <dbReference type="ARBA" id="ARBA00004196"/>
    </source>
</evidence>
<dbReference type="InterPro" id="IPR013766">
    <property type="entry name" value="Thioredoxin_domain"/>
</dbReference>
<dbReference type="InterPro" id="IPR017937">
    <property type="entry name" value="Thioredoxin_CS"/>
</dbReference>
<gene>
    <name evidence="6" type="ORF">M8A51_04165</name>
</gene>
<keyword evidence="7" id="KW-1185">Reference proteome</keyword>
<proteinExistence type="predicted"/>
<keyword evidence="3" id="KW-0676">Redox-active center</keyword>
<evidence type="ECO:0000256" key="3">
    <source>
        <dbReference type="ARBA" id="ARBA00023284"/>
    </source>
</evidence>
<evidence type="ECO:0000313" key="6">
    <source>
        <dbReference type="EMBL" id="MCM5678725.1"/>
    </source>
</evidence>
<feature type="transmembrane region" description="Helical" evidence="4">
    <location>
        <begin position="6"/>
        <end position="26"/>
    </location>
</feature>
<keyword evidence="4" id="KW-0472">Membrane</keyword>
<organism evidence="6 7">
    <name type="scientific">Caldimonas mangrovi</name>
    <dbReference type="NCBI Taxonomy" id="2944811"/>
    <lineage>
        <taxon>Bacteria</taxon>
        <taxon>Pseudomonadati</taxon>
        <taxon>Pseudomonadota</taxon>
        <taxon>Betaproteobacteria</taxon>
        <taxon>Burkholderiales</taxon>
        <taxon>Sphaerotilaceae</taxon>
        <taxon>Caldimonas</taxon>
    </lineage>
</organism>
<evidence type="ECO:0000256" key="2">
    <source>
        <dbReference type="ARBA" id="ARBA00022748"/>
    </source>
</evidence>
<dbReference type="InterPro" id="IPR036249">
    <property type="entry name" value="Thioredoxin-like_sf"/>
</dbReference>
<dbReference type="PANTHER" id="PTHR42852:SF13">
    <property type="entry name" value="PROTEIN DIPZ"/>
    <property type="match status" value="1"/>
</dbReference>
<keyword evidence="2" id="KW-0201">Cytochrome c-type biogenesis</keyword>
<dbReference type="InterPro" id="IPR013740">
    <property type="entry name" value="Redoxin"/>
</dbReference>
<evidence type="ECO:0000259" key="5">
    <source>
        <dbReference type="PROSITE" id="PS51352"/>
    </source>
</evidence>
<name>A0ABT0YJ25_9BURK</name>
<dbReference type="PROSITE" id="PS00194">
    <property type="entry name" value="THIOREDOXIN_1"/>
    <property type="match status" value="1"/>
</dbReference>
<dbReference type="PANTHER" id="PTHR42852">
    <property type="entry name" value="THIOL:DISULFIDE INTERCHANGE PROTEIN DSBE"/>
    <property type="match status" value="1"/>
</dbReference>